<dbReference type="CDD" id="cd02440">
    <property type="entry name" value="AdoMet_MTases"/>
    <property type="match status" value="1"/>
</dbReference>
<evidence type="ECO:0000313" key="6">
    <source>
        <dbReference type="Proteomes" id="UP000475862"/>
    </source>
</evidence>
<comment type="similarity">
    <text evidence="1">Belongs to the methyltransferase superfamily. RsmH family.</text>
</comment>
<dbReference type="InterPro" id="IPR029063">
    <property type="entry name" value="SAM-dependent_MTases_sf"/>
</dbReference>
<sequence length="438" mass="49636">MANLYKNYLKLLKQWPLDPSKAGRDLGEHIRKEVGAAFSSGDSFRGDSTKCMKKYESLKRLADNHYCNKYKRSIQSSASGLTVEHCTSVLSKESLEILNKQNEVRQLNSRPHKPVLLEEAISYLSPQNGHNIIDMTFGAGGHTERILQENDTTVVYCLDRDPTACAIAKQLSERYPNRVVPLKGKFSDLPVLLKNLGCKMNSFDGILFDFGASSMQFDTASRGFSISKNGPLDMRMDPEEQTVTAADVLAKADQSDLYKIFKVYGEEKQSKKIANAVIEARYLFKPLKTTRDFCELVQNVCDNEMRSDMLNRPSHPATKVFQALRIFVNNELNEINHSIVLASHYLKMGGVMVTVAFHSLEDTIVKRHIQGNINENMANTLPLKYINPMQVYDKEFMNVVNDTCWHQIHKHVITPSVEEVESNPRSRSARLRAAIRIK</sequence>
<name>A0A6G0TWK7_APHGL</name>
<dbReference type="Gene3D" id="1.10.150.170">
    <property type="entry name" value="Putative methyltransferase TM0872, insert domain"/>
    <property type="match status" value="1"/>
</dbReference>
<protein>
    <recommendedName>
        <fullName evidence="7">Methyltransferase-like protein 15 homolog</fullName>
    </recommendedName>
</protein>
<evidence type="ECO:0000256" key="3">
    <source>
        <dbReference type="ARBA" id="ARBA00022679"/>
    </source>
</evidence>
<dbReference type="SUPFAM" id="SSF81799">
    <property type="entry name" value="Putative methyltransferase TM0872, insert domain"/>
    <property type="match status" value="1"/>
</dbReference>
<keyword evidence="2" id="KW-0489">Methyltransferase</keyword>
<dbReference type="PANTHER" id="PTHR11265">
    <property type="entry name" value="S-ADENOSYL-METHYLTRANSFERASE MRAW"/>
    <property type="match status" value="1"/>
</dbReference>
<dbReference type="PANTHER" id="PTHR11265:SF0">
    <property type="entry name" value="12S RRNA N4-METHYLCYTIDINE METHYLTRANSFERASE"/>
    <property type="match status" value="1"/>
</dbReference>
<evidence type="ECO:0008006" key="7">
    <source>
        <dbReference type="Google" id="ProtNLM"/>
    </source>
</evidence>
<organism evidence="5 6">
    <name type="scientific">Aphis glycines</name>
    <name type="common">Soybean aphid</name>
    <dbReference type="NCBI Taxonomy" id="307491"/>
    <lineage>
        <taxon>Eukaryota</taxon>
        <taxon>Metazoa</taxon>
        <taxon>Ecdysozoa</taxon>
        <taxon>Arthropoda</taxon>
        <taxon>Hexapoda</taxon>
        <taxon>Insecta</taxon>
        <taxon>Pterygota</taxon>
        <taxon>Neoptera</taxon>
        <taxon>Paraneoptera</taxon>
        <taxon>Hemiptera</taxon>
        <taxon>Sternorrhyncha</taxon>
        <taxon>Aphidomorpha</taxon>
        <taxon>Aphidoidea</taxon>
        <taxon>Aphididae</taxon>
        <taxon>Aphidini</taxon>
        <taxon>Aphis</taxon>
        <taxon>Aphis</taxon>
    </lineage>
</organism>
<dbReference type="Gene3D" id="3.40.50.150">
    <property type="entry name" value="Vaccinia Virus protein VP39"/>
    <property type="match status" value="1"/>
</dbReference>
<proteinExistence type="inferred from homology"/>
<dbReference type="Pfam" id="PF20180">
    <property type="entry name" value="UQCC2_CBP6"/>
    <property type="match status" value="1"/>
</dbReference>
<comment type="caution">
    <text evidence="5">The sequence shown here is derived from an EMBL/GenBank/DDBJ whole genome shotgun (WGS) entry which is preliminary data.</text>
</comment>
<dbReference type="GO" id="GO:0070475">
    <property type="term" value="P:rRNA base methylation"/>
    <property type="evidence" value="ECO:0007669"/>
    <property type="project" value="TreeGrafter"/>
</dbReference>
<evidence type="ECO:0000313" key="5">
    <source>
        <dbReference type="EMBL" id="KAE9539994.1"/>
    </source>
</evidence>
<dbReference type="OrthoDB" id="16290at2759"/>
<evidence type="ECO:0000256" key="2">
    <source>
        <dbReference type="ARBA" id="ARBA00022603"/>
    </source>
</evidence>
<dbReference type="EMBL" id="VYZN01000014">
    <property type="protein sequence ID" value="KAE9539994.1"/>
    <property type="molecule type" value="Genomic_DNA"/>
</dbReference>
<dbReference type="NCBIfam" id="TIGR00006">
    <property type="entry name" value="16S rRNA (cytosine(1402)-N(4))-methyltransferase RsmH"/>
    <property type="match status" value="1"/>
</dbReference>
<dbReference type="InterPro" id="IPR002903">
    <property type="entry name" value="RsmH"/>
</dbReference>
<reference evidence="5 6" key="1">
    <citation type="submission" date="2019-08" db="EMBL/GenBank/DDBJ databases">
        <title>The genome of the soybean aphid Biotype 1, its phylome, world population structure and adaptation to the North American continent.</title>
        <authorList>
            <person name="Giordano R."/>
            <person name="Donthu R.K."/>
            <person name="Hernandez A.G."/>
            <person name="Wright C.L."/>
            <person name="Zimin A.V."/>
        </authorList>
    </citation>
    <scope>NUCLEOTIDE SEQUENCE [LARGE SCALE GENOMIC DNA]</scope>
    <source>
        <tissue evidence="5">Whole aphids</tissue>
    </source>
</reference>
<keyword evidence="4" id="KW-0949">S-adenosyl-L-methionine</keyword>
<dbReference type="InterPro" id="IPR023397">
    <property type="entry name" value="SAM-dep_MeTrfase_MraW_recog"/>
</dbReference>
<evidence type="ECO:0000256" key="1">
    <source>
        <dbReference type="ARBA" id="ARBA00010396"/>
    </source>
</evidence>
<accession>A0A6G0TWK7</accession>
<dbReference type="HAMAP" id="MF_01007">
    <property type="entry name" value="16SrRNA_methyltr_H"/>
    <property type="match status" value="1"/>
</dbReference>
<dbReference type="GO" id="GO:0071424">
    <property type="term" value="F:rRNA (cytosine-N4-)-methyltransferase activity"/>
    <property type="evidence" value="ECO:0007669"/>
    <property type="project" value="TreeGrafter"/>
</dbReference>
<dbReference type="Pfam" id="PF01795">
    <property type="entry name" value="Methyltransf_5"/>
    <property type="match status" value="1"/>
</dbReference>
<dbReference type="SUPFAM" id="SSF53335">
    <property type="entry name" value="S-adenosyl-L-methionine-dependent methyltransferases"/>
    <property type="match status" value="1"/>
</dbReference>
<gene>
    <name evidence="5" type="ORF">AGLY_005246</name>
</gene>
<dbReference type="AlphaFoldDB" id="A0A6G0TWK7"/>
<keyword evidence="3" id="KW-0808">Transferase</keyword>
<evidence type="ECO:0000256" key="4">
    <source>
        <dbReference type="ARBA" id="ARBA00022691"/>
    </source>
</evidence>
<dbReference type="Proteomes" id="UP000475862">
    <property type="component" value="Unassembled WGS sequence"/>
</dbReference>
<keyword evidence="6" id="KW-1185">Reference proteome</keyword>